<name>A0A197JQX4_9FUNG</name>
<keyword evidence="3" id="KW-1185">Reference proteome</keyword>
<evidence type="ECO:0000313" key="3">
    <source>
        <dbReference type="Proteomes" id="UP000078512"/>
    </source>
</evidence>
<organism evidence="2 3">
    <name type="scientific">Linnemannia elongata AG-77</name>
    <dbReference type="NCBI Taxonomy" id="1314771"/>
    <lineage>
        <taxon>Eukaryota</taxon>
        <taxon>Fungi</taxon>
        <taxon>Fungi incertae sedis</taxon>
        <taxon>Mucoromycota</taxon>
        <taxon>Mortierellomycotina</taxon>
        <taxon>Mortierellomycetes</taxon>
        <taxon>Mortierellales</taxon>
        <taxon>Mortierellaceae</taxon>
        <taxon>Linnemannia</taxon>
    </lineage>
</organism>
<feature type="region of interest" description="Disordered" evidence="1">
    <location>
        <begin position="1"/>
        <end position="85"/>
    </location>
</feature>
<dbReference type="Proteomes" id="UP000078512">
    <property type="component" value="Unassembled WGS sequence"/>
</dbReference>
<sequence>MADTTTAHQVNPASSIDTAPAPNSDGTNKTTTTTTYIQPQPIDIPGSSSSSTANNTLADPNSNSQAIISPNNPSKSVGKKTGTRSTFCPNTLRKCTKLTDEDFDHHEKDNHSNHAQSTGWLGMLGLKKSANYDDELCKYNEPHEQAYY</sequence>
<proteinExistence type="predicted"/>
<feature type="compositionally biased region" description="Polar residues" evidence="1">
    <location>
        <begin position="1"/>
        <end position="17"/>
    </location>
</feature>
<reference evidence="2 3" key="1">
    <citation type="submission" date="2016-05" db="EMBL/GenBank/DDBJ databases">
        <title>Genome sequencing reveals origins of a unique bacterial endosymbiosis in the earliest lineages of terrestrial Fungi.</title>
        <authorList>
            <consortium name="DOE Joint Genome Institute"/>
            <person name="Uehling J."/>
            <person name="Gryganskyi A."/>
            <person name="Hameed K."/>
            <person name="Tschaplinski T."/>
            <person name="Misztal P."/>
            <person name="Wu S."/>
            <person name="Desiro A."/>
            <person name="Vande Pol N."/>
            <person name="Du Z.-Y."/>
            <person name="Zienkiewicz A."/>
            <person name="Zienkiewicz K."/>
            <person name="Morin E."/>
            <person name="Tisserant E."/>
            <person name="Splivallo R."/>
            <person name="Hainaut M."/>
            <person name="Henrissat B."/>
            <person name="Ohm R."/>
            <person name="Kuo A."/>
            <person name="Yan J."/>
            <person name="Lipzen A."/>
            <person name="Nolan M."/>
            <person name="Labutti K."/>
            <person name="Barry K."/>
            <person name="Goldstein A."/>
            <person name="Labbe J."/>
            <person name="Schadt C."/>
            <person name="Tuskan G."/>
            <person name="Grigoriev I."/>
            <person name="Martin F."/>
            <person name="Vilgalys R."/>
            <person name="Bonito G."/>
        </authorList>
    </citation>
    <scope>NUCLEOTIDE SEQUENCE [LARGE SCALE GENOMIC DNA]</scope>
    <source>
        <strain evidence="2 3">AG-77</strain>
    </source>
</reference>
<protein>
    <submittedName>
        <fullName evidence="2">Uncharacterized protein</fullName>
    </submittedName>
</protein>
<gene>
    <name evidence="2" type="ORF">K457DRAFT_140190</name>
</gene>
<evidence type="ECO:0000313" key="2">
    <source>
        <dbReference type="EMBL" id="OAQ26729.1"/>
    </source>
</evidence>
<dbReference type="EMBL" id="KV442064">
    <property type="protein sequence ID" value="OAQ26729.1"/>
    <property type="molecule type" value="Genomic_DNA"/>
</dbReference>
<dbReference type="OrthoDB" id="2408448at2759"/>
<accession>A0A197JQX4</accession>
<evidence type="ECO:0000256" key="1">
    <source>
        <dbReference type="SAM" id="MobiDB-lite"/>
    </source>
</evidence>
<feature type="compositionally biased region" description="Polar residues" evidence="1">
    <location>
        <begin position="52"/>
        <end position="75"/>
    </location>
</feature>
<dbReference type="AlphaFoldDB" id="A0A197JQX4"/>